<keyword evidence="6 9" id="KW-1133">Transmembrane helix</keyword>
<evidence type="ECO:0008006" key="12">
    <source>
        <dbReference type="Google" id="ProtNLM"/>
    </source>
</evidence>
<dbReference type="RefSeq" id="XP_046063243.1">
    <property type="nucleotide sequence ID" value="XM_046203469.1"/>
</dbReference>
<feature type="transmembrane region" description="Helical" evidence="9">
    <location>
        <begin position="231"/>
        <end position="248"/>
    </location>
</feature>
<dbReference type="GO" id="GO:0098553">
    <property type="term" value="C:lumenal side of endoplasmic reticulum membrane"/>
    <property type="evidence" value="ECO:0007669"/>
    <property type="project" value="TreeGrafter"/>
</dbReference>
<dbReference type="GeneID" id="70234551"/>
<dbReference type="SMART" id="SM00730">
    <property type="entry name" value="PSN"/>
    <property type="match status" value="1"/>
</dbReference>
<dbReference type="GO" id="GO:0042500">
    <property type="term" value="F:aspartic endopeptidase activity, intramembrane cleaving"/>
    <property type="evidence" value="ECO:0007669"/>
    <property type="project" value="InterPro"/>
</dbReference>
<dbReference type="EMBL" id="JAEUBE010000158">
    <property type="protein sequence ID" value="KAH3668829.1"/>
    <property type="molecule type" value="Genomic_DNA"/>
</dbReference>
<comment type="subcellular location">
    <subcellularLocation>
        <location evidence="1">Endoplasmic reticulum membrane</location>
        <topology evidence="1">Multi-pass membrane protein</topology>
    </subcellularLocation>
</comment>
<evidence type="ECO:0000256" key="9">
    <source>
        <dbReference type="SAM" id="Phobius"/>
    </source>
</evidence>
<keyword evidence="3 9" id="KW-0812">Transmembrane</keyword>
<dbReference type="AlphaFoldDB" id="A0A9P8PC94"/>
<organism evidence="10 11">
    <name type="scientific">Ogataea philodendri</name>
    <dbReference type="NCBI Taxonomy" id="1378263"/>
    <lineage>
        <taxon>Eukaryota</taxon>
        <taxon>Fungi</taxon>
        <taxon>Dikarya</taxon>
        <taxon>Ascomycota</taxon>
        <taxon>Saccharomycotina</taxon>
        <taxon>Pichiomycetes</taxon>
        <taxon>Pichiales</taxon>
        <taxon>Pichiaceae</taxon>
        <taxon>Ogataea</taxon>
    </lineage>
</organism>
<evidence type="ECO:0000313" key="11">
    <source>
        <dbReference type="Proteomes" id="UP000769157"/>
    </source>
</evidence>
<evidence type="ECO:0000256" key="3">
    <source>
        <dbReference type="ARBA" id="ARBA00022692"/>
    </source>
</evidence>
<dbReference type="GO" id="GO:0033619">
    <property type="term" value="P:membrane protein proteolysis"/>
    <property type="evidence" value="ECO:0007669"/>
    <property type="project" value="TreeGrafter"/>
</dbReference>
<dbReference type="InterPro" id="IPR006639">
    <property type="entry name" value="Preselin/SPP"/>
</dbReference>
<sequence>MMSLAVFLVVVGSYTTIERPANAKRANINHPLFDPTDRDETSIPDAAIDEKNATAMPILAGIVLVGLYFAINNYGIEKISTLLNGYLVLMSIKSNAFAVTYTIKTINRKIAHSLGRRPKHLSTRFAFTISEDQEIHSSGVEENFLLPDSTEAEKIVKSELLLETRSDIKKESQLFNYYFSYADVYGWILGSLTTAIYIACDGKNNWILSNTLGASFTLLTISISRLPSFKPAAIMLVLFFIYDIYFVFGSDVMLSVATKIDIPVKLLIPRGISVEKNNIEMSILGLGDIIIPALFVSLCLRFDLYSYHQTHPDTEFHHLQKYPKPYFWSALSGYIFGLSTTIAVLHRFQHGQPALLYLCPSLLLFTLATAVYRKDLRKVWQYNEEEDLPQLDPSTDNVVSPETMLLVKSAFAEDEDDDSDYEPEPVSDSD</sequence>
<reference evidence="10" key="2">
    <citation type="submission" date="2021-01" db="EMBL/GenBank/DDBJ databases">
        <authorList>
            <person name="Schikora-Tamarit M.A."/>
        </authorList>
    </citation>
    <scope>NUCLEOTIDE SEQUENCE</scope>
    <source>
        <strain evidence="10">CBS6075</strain>
    </source>
</reference>
<accession>A0A9P8PC94</accession>
<dbReference type="PANTHER" id="PTHR12174">
    <property type="entry name" value="SIGNAL PEPTIDE PEPTIDASE"/>
    <property type="match status" value="1"/>
</dbReference>
<dbReference type="Proteomes" id="UP000769157">
    <property type="component" value="Unassembled WGS sequence"/>
</dbReference>
<reference evidence="10" key="1">
    <citation type="journal article" date="2021" name="Open Biol.">
        <title>Shared evolutionary footprints suggest mitochondrial oxidative damage underlies multiple complex I losses in fungi.</title>
        <authorList>
            <person name="Schikora-Tamarit M.A."/>
            <person name="Marcet-Houben M."/>
            <person name="Nosek J."/>
            <person name="Gabaldon T."/>
        </authorList>
    </citation>
    <scope>NUCLEOTIDE SEQUENCE</scope>
    <source>
        <strain evidence="10">CBS6075</strain>
    </source>
</reference>
<keyword evidence="7 9" id="KW-0472">Membrane</keyword>
<evidence type="ECO:0000256" key="1">
    <source>
        <dbReference type="ARBA" id="ARBA00004477"/>
    </source>
</evidence>
<evidence type="ECO:0000313" key="10">
    <source>
        <dbReference type="EMBL" id="KAH3668829.1"/>
    </source>
</evidence>
<feature type="transmembrane region" description="Helical" evidence="9">
    <location>
        <begin position="175"/>
        <end position="199"/>
    </location>
</feature>
<dbReference type="OrthoDB" id="29661at2759"/>
<feature type="transmembrane region" description="Helical" evidence="9">
    <location>
        <begin position="325"/>
        <end position="348"/>
    </location>
</feature>
<protein>
    <recommendedName>
        <fullName evidence="12">Signal peptide peptidase</fullName>
    </recommendedName>
</protein>
<feature type="transmembrane region" description="Helical" evidence="9">
    <location>
        <begin position="54"/>
        <end position="71"/>
    </location>
</feature>
<dbReference type="GO" id="GO:0098554">
    <property type="term" value="C:cytoplasmic side of endoplasmic reticulum membrane"/>
    <property type="evidence" value="ECO:0007669"/>
    <property type="project" value="TreeGrafter"/>
</dbReference>
<feature type="region of interest" description="Disordered" evidence="8">
    <location>
        <begin position="410"/>
        <end position="430"/>
    </location>
</feature>
<comment type="similarity">
    <text evidence="2">Belongs to the peptidase A22B family.</text>
</comment>
<evidence type="ECO:0000256" key="4">
    <source>
        <dbReference type="ARBA" id="ARBA00022801"/>
    </source>
</evidence>
<feature type="transmembrane region" description="Helical" evidence="9">
    <location>
        <begin position="205"/>
        <end position="224"/>
    </location>
</feature>
<evidence type="ECO:0000256" key="8">
    <source>
        <dbReference type="SAM" id="MobiDB-lite"/>
    </source>
</evidence>
<keyword evidence="11" id="KW-1185">Reference proteome</keyword>
<dbReference type="Pfam" id="PF04258">
    <property type="entry name" value="Peptidase_A22B"/>
    <property type="match status" value="1"/>
</dbReference>
<dbReference type="PANTHER" id="PTHR12174:SF23">
    <property type="entry name" value="MINOR HISTOCOMPATIBILITY ANTIGEN H13"/>
    <property type="match status" value="1"/>
</dbReference>
<evidence type="ECO:0000256" key="2">
    <source>
        <dbReference type="ARBA" id="ARBA00006859"/>
    </source>
</evidence>
<keyword evidence="5" id="KW-0256">Endoplasmic reticulum</keyword>
<dbReference type="GO" id="GO:0006465">
    <property type="term" value="P:signal peptide processing"/>
    <property type="evidence" value="ECO:0007669"/>
    <property type="project" value="TreeGrafter"/>
</dbReference>
<evidence type="ECO:0000256" key="5">
    <source>
        <dbReference type="ARBA" id="ARBA00022824"/>
    </source>
</evidence>
<proteinExistence type="inferred from homology"/>
<evidence type="ECO:0000256" key="7">
    <source>
        <dbReference type="ARBA" id="ARBA00023136"/>
    </source>
</evidence>
<feature type="transmembrane region" description="Helical" evidence="9">
    <location>
        <begin position="354"/>
        <end position="372"/>
    </location>
</feature>
<name>A0A9P8PC94_9ASCO</name>
<feature type="transmembrane region" description="Helical" evidence="9">
    <location>
        <begin position="283"/>
        <end position="304"/>
    </location>
</feature>
<keyword evidence="4" id="KW-0378">Hydrolase</keyword>
<evidence type="ECO:0000256" key="6">
    <source>
        <dbReference type="ARBA" id="ARBA00022989"/>
    </source>
</evidence>
<feature type="compositionally biased region" description="Acidic residues" evidence="8">
    <location>
        <begin position="412"/>
        <end position="430"/>
    </location>
</feature>
<comment type="caution">
    <text evidence="10">The sequence shown here is derived from an EMBL/GenBank/DDBJ whole genome shotgun (WGS) entry which is preliminary data.</text>
</comment>
<dbReference type="InterPro" id="IPR007369">
    <property type="entry name" value="Peptidase_A22B_SPP"/>
</dbReference>
<gene>
    <name evidence="10" type="ORF">OGAPHI_002584</name>
</gene>